<dbReference type="InterPro" id="IPR051309">
    <property type="entry name" value="ABCF_ATPase"/>
</dbReference>
<evidence type="ECO:0000313" key="6">
    <source>
        <dbReference type="Proteomes" id="UP000321805"/>
    </source>
</evidence>
<dbReference type="InterPro" id="IPR032781">
    <property type="entry name" value="ABC_tran_Xtn"/>
</dbReference>
<dbReference type="RefSeq" id="WP_146921671.1">
    <property type="nucleotide sequence ID" value="NZ_CP042430.1"/>
</dbReference>
<dbReference type="Pfam" id="PF00005">
    <property type="entry name" value="ABC_tran"/>
    <property type="match status" value="2"/>
</dbReference>
<evidence type="ECO:0000256" key="2">
    <source>
        <dbReference type="ARBA" id="ARBA00022840"/>
    </source>
</evidence>
<keyword evidence="2 5" id="KW-0067">ATP-binding</keyword>
<dbReference type="Pfam" id="PF12848">
    <property type="entry name" value="ABC_tran_Xtn"/>
    <property type="match status" value="1"/>
</dbReference>
<dbReference type="AlphaFoldDB" id="A0A5B8U948"/>
<dbReference type="EMBL" id="CP042430">
    <property type="protein sequence ID" value="QEC49308.1"/>
    <property type="molecule type" value="Genomic_DNA"/>
</dbReference>
<dbReference type="SMART" id="SM00382">
    <property type="entry name" value="AAA"/>
    <property type="match status" value="2"/>
</dbReference>
<keyword evidence="1" id="KW-0547">Nucleotide-binding</keyword>
<feature type="domain" description="ABC transporter" evidence="4">
    <location>
        <begin position="297"/>
        <end position="524"/>
    </location>
</feature>
<name>A0A5B8U948_9ACTN</name>
<keyword evidence="3" id="KW-0175">Coiled coil</keyword>
<dbReference type="Gene3D" id="3.40.50.300">
    <property type="entry name" value="P-loop containing nucleotide triphosphate hydrolases"/>
    <property type="match status" value="2"/>
</dbReference>
<evidence type="ECO:0000259" key="4">
    <source>
        <dbReference type="PROSITE" id="PS50893"/>
    </source>
</evidence>
<feature type="coiled-coil region" evidence="3">
    <location>
        <begin position="539"/>
        <end position="597"/>
    </location>
</feature>
<dbReference type="OrthoDB" id="3169603at2"/>
<dbReference type="PROSITE" id="PS50893">
    <property type="entry name" value="ABC_TRANSPORTER_2"/>
    <property type="match status" value="2"/>
</dbReference>
<dbReference type="CDD" id="cd03221">
    <property type="entry name" value="ABCF_EF-3"/>
    <property type="match status" value="2"/>
</dbReference>
<dbReference type="SUPFAM" id="SSF52540">
    <property type="entry name" value="P-loop containing nucleoside triphosphate hydrolases"/>
    <property type="match status" value="2"/>
</dbReference>
<dbReference type="InterPro" id="IPR027417">
    <property type="entry name" value="P-loop_NTPase"/>
</dbReference>
<dbReference type="InterPro" id="IPR003439">
    <property type="entry name" value="ABC_transporter-like_ATP-bd"/>
</dbReference>
<accession>A0A5B8U948</accession>
<dbReference type="PANTHER" id="PTHR42855">
    <property type="entry name" value="ABC TRANSPORTER ATP-BINDING SUBUNIT"/>
    <property type="match status" value="1"/>
</dbReference>
<dbReference type="GO" id="GO:0016887">
    <property type="term" value="F:ATP hydrolysis activity"/>
    <property type="evidence" value="ECO:0007669"/>
    <property type="project" value="InterPro"/>
</dbReference>
<organism evidence="5 6">
    <name type="scientific">Baekduia soli</name>
    <dbReference type="NCBI Taxonomy" id="496014"/>
    <lineage>
        <taxon>Bacteria</taxon>
        <taxon>Bacillati</taxon>
        <taxon>Actinomycetota</taxon>
        <taxon>Thermoleophilia</taxon>
        <taxon>Solirubrobacterales</taxon>
        <taxon>Baekduiaceae</taxon>
        <taxon>Baekduia</taxon>
    </lineage>
</organism>
<evidence type="ECO:0000313" key="5">
    <source>
        <dbReference type="EMBL" id="QEC49308.1"/>
    </source>
</evidence>
<dbReference type="Proteomes" id="UP000321805">
    <property type="component" value="Chromosome"/>
</dbReference>
<keyword evidence="6" id="KW-1185">Reference proteome</keyword>
<dbReference type="PANTHER" id="PTHR42855:SF1">
    <property type="entry name" value="ABC TRANSPORTER DOMAIN-CONTAINING PROTEIN"/>
    <property type="match status" value="1"/>
</dbReference>
<dbReference type="InterPro" id="IPR003593">
    <property type="entry name" value="AAA+_ATPase"/>
</dbReference>
<evidence type="ECO:0000256" key="1">
    <source>
        <dbReference type="ARBA" id="ARBA00022741"/>
    </source>
</evidence>
<protein>
    <submittedName>
        <fullName evidence="5">ABC-F family ATP-binding cassette domain-containing protein</fullName>
    </submittedName>
</protein>
<evidence type="ECO:0000256" key="3">
    <source>
        <dbReference type="SAM" id="Coils"/>
    </source>
</evidence>
<dbReference type="KEGG" id="bsol:FSW04_18140"/>
<feature type="domain" description="ABC transporter" evidence="4">
    <location>
        <begin position="12"/>
        <end position="233"/>
    </location>
</feature>
<sequence length="607" mass="66432">MGCDGARPRNLVNLKDVDKGYGSRSVLRGVTLGVSAGDRIGIVGRNGDGKSTLLRLISGAEAPDAGAVTRSGDLDLALLRQGDELDEHRTIRQELVGGRADHEWAGDPRFREVLDGLLGGVDLRRFPQGLDTPIAPLSGGERRRIALAHLLLDGPELLLLDEPTNHLDIEGIDWLAHHLARRRGTMLVVTHDRWFLDAVCTATWEVADGAVHQYEGGYAAYVLARAERERQEAARDDRRRQLLRKELAWLRRGPPARTAKPKFRIEAANALIADEPEVRDRVELLRFATARLGDKVLDAEDVSVAYGGREVLHRVTWRLGPGDRVALVGVNGSGKTTLVRVLAGEVQPSAGEVTRGATVRLAHLSQDTAEVPGHLRVLEALEQVRGRATLGDGQEITAGLLCERFGFRGERARTLVRDLSGGERRRLQLMRLLMDEPNVLLLDEPTNDLDIDTLTALEDLLDGWPGTLVVVSHDRWFLERVCDDVHALDDDGRIRHLPGGVDQYVQLRHEAHARAAAAAAAAGGTPAGSAPARPAGAVLRTARKELARLERELERSAEREAALHEAMAEGATDHERLRGLTAELAELHARRDELETAWLEASAVLEA</sequence>
<dbReference type="GO" id="GO:0005524">
    <property type="term" value="F:ATP binding"/>
    <property type="evidence" value="ECO:0007669"/>
    <property type="project" value="UniProtKB-KW"/>
</dbReference>
<reference evidence="5 6" key="1">
    <citation type="journal article" date="2018" name="J. Microbiol.">
        <title>Baekduia soli gen. nov., sp. nov., a novel bacterium isolated from the soil of Baekdu Mountain and proposal of a novel family name, Baekduiaceae fam. nov.</title>
        <authorList>
            <person name="An D.S."/>
            <person name="Siddiqi M.Z."/>
            <person name="Kim K.H."/>
            <person name="Yu H.S."/>
            <person name="Im W.T."/>
        </authorList>
    </citation>
    <scope>NUCLEOTIDE SEQUENCE [LARGE SCALE GENOMIC DNA]</scope>
    <source>
        <strain evidence="5 6">BR7-21</strain>
    </source>
</reference>
<gene>
    <name evidence="5" type="ORF">FSW04_18140</name>
</gene>
<proteinExistence type="predicted"/>